<evidence type="ECO:0000256" key="3">
    <source>
        <dbReference type="PROSITE-ProRule" id="PRU00284"/>
    </source>
</evidence>
<evidence type="ECO:0000256" key="1">
    <source>
        <dbReference type="ARBA" id="ARBA00022500"/>
    </source>
</evidence>
<protein>
    <submittedName>
        <fullName evidence="5">Chemotaxis protein</fullName>
    </submittedName>
</protein>
<proteinExistence type="inferred from homology"/>
<dbReference type="AlphaFoldDB" id="A0A162KD05"/>
<sequence>MNSIESLETVVAIVPILKAAVPAELSIAICDTEKFIAYWPGENIDLQIYVGQELHQEEPLTQAIRNNVALRSEVPATFYGFEFTGTATPLHDFNGNVIGGIAIQLRKQSELIAIADQISISLTQANNQLSQVAEGSVVLAESAQQLLTLAHQTVEQVNETDKVVSIVRRVADQTNLLGINAAIEAAHAGDRGRGFGIVAGEIRKLSKETLTSTNAIQHTLKTFEEAISGMRVSIEQMTAIVDQQATSSRQVSDFIDEVHRMSEQLNKIAKRL</sequence>
<dbReference type="Proteomes" id="UP000077355">
    <property type="component" value="Unassembled WGS sequence"/>
</dbReference>
<dbReference type="SUPFAM" id="SSF58104">
    <property type="entry name" value="Methyl-accepting chemotaxis protein (MCP) signaling domain"/>
    <property type="match status" value="1"/>
</dbReference>
<dbReference type="EMBL" id="LVJI01000019">
    <property type="protein sequence ID" value="OAB44848.1"/>
    <property type="molecule type" value="Genomic_DNA"/>
</dbReference>
<organism evidence="5 6">
    <name type="scientific">Paenibacillus antarcticus</name>
    <dbReference type="NCBI Taxonomy" id="253703"/>
    <lineage>
        <taxon>Bacteria</taxon>
        <taxon>Bacillati</taxon>
        <taxon>Bacillota</taxon>
        <taxon>Bacilli</taxon>
        <taxon>Bacillales</taxon>
        <taxon>Paenibacillaceae</taxon>
        <taxon>Paenibacillus</taxon>
    </lineage>
</organism>
<dbReference type="PROSITE" id="PS50111">
    <property type="entry name" value="CHEMOTAXIS_TRANSDUC_2"/>
    <property type="match status" value="1"/>
</dbReference>
<accession>A0A162KD05</accession>
<evidence type="ECO:0000313" key="5">
    <source>
        <dbReference type="EMBL" id="OAB44848.1"/>
    </source>
</evidence>
<evidence type="ECO:0000256" key="2">
    <source>
        <dbReference type="ARBA" id="ARBA00029447"/>
    </source>
</evidence>
<dbReference type="GO" id="GO:0007165">
    <property type="term" value="P:signal transduction"/>
    <property type="evidence" value="ECO:0007669"/>
    <property type="project" value="UniProtKB-KW"/>
</dbReference>
<dbReference type="OrthoDB" id="9807021at2"/>
<dbReference type="SMART" id="SM00283">
    <property type="entry name" value="MA"/>
    <property type="match status" value="1"/>
</dbReference>
<comment type="similarity">
    <text evidence="2">Belongs to the methyl-accepting chemotaxis (MCP) protein family.</text>
</comment>
<feature type="domain" description="Methyl-accepting transducer" evidence="4">
    <location>
        <begin position="109"/>
        <end position="272"/>
    </location>
</feature>
<keyword evidence="3" id="KW-0807">Transducer</keyword>
<evidence type="ECO:0000259" key="4">
    <source>
        <dbReference type="PROSITE" id="PS50111"/>
    </source>
</evidence>
<dbReference type="Gene3D" id="1.10.287.950">
    <property type="entry name" value="Methyl-accepting chemotaxis protein"/>
    <property type="match status" value="1"/>
</dbReference>
<dbReference type="PANTHER" id="PTHR43531">
    <property type="entry name" value="PROTEIN ICFG"/>
    <property type="match status" value="1"/>
</dbReference>
<comment type="caution">
    <text evidence="5">The sequence shown here is derived from an EMBL/GenBank/DDBJ whole genome shotgun (WGS) entry which is preliminary data.</text>
</comment>
<dbReference type="InterPro" id="IPR004089">
    <property type="entry name" value="MCPsignal_dom"/>
</dbReference>
<dbReference type="PANTHER" id="PTHR43531:SF11">
    <property type="entry name" value="METHYL-ACCEPTING CHEMOTAXIS PROTEIN 3"/>
    <property type="match status" value="1"/>
</dbReference>
<dbReference type="GO" id="GO:0005886">
    <property type="term" value="C:plasma membrane"/>
    <property type="evidence" value="ECO:0007669"/>
    <property type="project" value="TreeGrafter"/>
</dbReference>
<dbReference type="RefSeq" id="WP_068650737.1">
    <property type="nucleotide sequence ID" value="NZ_CP043611.1"/>
</dbReference>
<keyword evidence="6" id="KW-1185">Reference proteome</keyword>
<dbReference type="Pfam" id="PF00015">
    <property type="entry name" value="MCPsignal"/>
    <property type="match status" value="1"/>
</dbReference>
<dbReference type="InterPro" id="IPR051310">
    <property type="entry name" value="MCP_chemotaxis"/>
</dbReference>
<gene>
    <name evidence="5" type="ORF">PBAT_14795</name>
</gene>
<keyword evidence="1" id="KW-0145">Chemotaxis</keyword>
<dbReference type="GO" id="GO:0006935">
    <property type="term" value="P:chemotaxis"/>
    <property type="evidence" value="ECO:0007669"/>
    <property type="project" value="UniProtKB-KW"/>
</dbReference>
<name>A0A162KD05_9BACL</name>
<reference evidence="5 6" key="1">
    <citation type="submission" date="2016-03" db="EMBL/GenBank/DDBJ databases">
        <title>Draft genome sequence of Paenibacillus antarcticus CECT 5836.</title>
        <authorList>
            <person name="Shin S.-K."/>
            <person name="Yi H."/>
        </authorList>
    </citation>
    <scope>NUCLEOTIDE SEQUENCE [LARGE SCALE GENOMIC DNA]</scope>
    <source>
        <strain evidence="5 6">CECT 5836</strain>
    </source>
</reference>
<dbReference type="GO" id="GO:0004888">
    <property type="term" value="F:transmembrane signaling receptor activity"/>
    <property type="evidence" value="ECO:0007669"/>
    <property type="project" value="TreeGrafter"/>
</dbReference>
<evidence type="ECO:0000313" key="6">
    <source>
        <dbReference type="Proteomes" id="UP000077355"/>
    </source>
</evidence>